<evidence type="ECO:0000313" key="3">
    <source>
        <dbReference type="Proteomes" id="UP000006695"/>
    </source>
</evidence>
<dbReference type="InterPro" id="IPR055247">
    <property type="entry name" value="InsJ-like_HTH"/>
</dbReference>
<protein>
    <recommendedName>
        <fullName evidence="1">Insertion element IS150 protein InsJ-like helix-turn-helix domain-containing protein</fullName>
    </recommendedName>
</protein>
<evidence type="ECO:0000313" key="2">
    <source>
        <dbReference type="EMBL" id="ABQ27201.1"/>
    </source>
</evidence>
<dbReference type="Proteomes" id="UP000006695">
    <property type="component" value="Chromosome"/>
</dbReference>
<feature type="domain" description="Insertion element IS150 protein InsJ-like helix-turn-helix" evidence="1">
    <location>
        <begin position="13"/>
        <end position="64"/>
    </location>
</feature>
<dbReference type="EMBL" id="CP000698">
    <property type="protein sequence ID" value="ABQ27201.1"/>
    <property type="molecule type" value="Genomic_DNA"/>
</dbReference>
<dbReference type="KEGG" id="gur:Gura_3029"/>
<sequence length="97" mass="10819">MSEKSRKSFTSQHKAKVALEAIRGTKTLNEIAQEFAIHPTQVGEWKKALIAQAPGIFDSKRGPKPDDPSASPERLYSEIGRLKMELDWLKKKSGIGQ</sequence>
<dbReference type="HOGENOM" id="CLU_027402_36_1_7"/>
<accession>A5G5Y3</accession>
<reference evidence="2 3" key="1">
    <citation type="submission" date="2007-05" db="EMBL/GenBank/DDBJ databases">
        <title>Complete sequence of Geobacter uraniireducens Rf4.</title>
        <authorList>
            <consortium name="US DOE Joint Genome Institute"/>
            <person name="Copeland A."/>
            <person name="Lucas S."/>
            <person name="Lapidus A."/>
            <person name="Barry K."/>
            <person name="Detter J.C."/>
            <person name="Glavina del Rio T."/>
            <person name="Hammon N."/>
            <person name="Israni S."/>
            <person name="Dalin E."/>
            <person name="Tice H."/>
            <person name="Pitluck S."/>
            <person name="Chertkov O."/>
            <person name="Brettin T."/>
            <person name="Bruce D."/>
            <person name="Han C."/>
            <person name="Schmutz J."/>
            <person name="Larimer F."/>
            <person name="Land M."/>
            <person name="Hauser L."/>
            <person name="Kyrpides N."/>
            <person name="Mikhailova N."/>
            <person name="Shelobolina E."/>
            <person name="Aklujkar M."/>
            <person name="Lovley D."/>
            <person name="Richardson P."/>
        </authorList>
    </citation>
    <scope>NUCLEOTIDE SEQUENCE [LARGE SCALE GENOMIC DNA]</scope>
    <source>
        <strain evidence="2 3">Rf4</strain>
    </source>
</reference>
<keyword evidence="3" id="KW-1185">Reference proteome</keyword>
<name>A5G5Y3_GEOUR</name>
<organism evidence="2 3">
    <name type="scientific">Geotalea uraniireducens (strain Rf4)</name>
    <name type="common">Geobacter uraniireducens</name>
    <dbReference type="NCBI Taxonomy" id="351605"/>
    <lineage>
        <taxon>Bacteria</taxon>
        <taxon>Pseudomonadati</taxon>
        <taxon>Thermodesulfobacteriota</taxon>
        <taxon>Desulfuromonadia</taxon>
        <taxon>Geobacterales</taxon>
        <taxon>Geobacteraceae</taxon>
        <taxon>Geotalea</taxon>
    </lineage>
</organism>
<dbReference type="AlphaFoldDB" id="A5G5Y3"/>
<dbReference type="Pfam" id="PF13518">
    <property type="entry name" value="HTH_28"/>
    <property type="match status" value="1"/>
</dbReference>
<dbReference type="InterPro" id="IPR009057">
    <property type="entry name" value="Homeodomain-like_sf"/>
</dbReference>
<proteinExistence type="predicted"/>
<dbReference type="InterPro" id="IPR036388">
    <property type="entry name" value="WH-like_DNA-bd_sf"/>
</dbReference>
<evidence type="ECO:0000259" key="1">
    <source>
        <dbReference type="Pfam" id="PF13518"/>
    </source>
</evidence>
<dbReference type="SUPFAM" id="SSF46689">
    <property type="entry name" value="Homeodomain-like"/>
    <property type="match status" value="1"/>
</dbReference>
<dbReference type="Gene3D" id="1.10.10.10">
    <property type="entry name" value="Winged helix-like DNA-binding domain superfamily/Winged helix DNA-binding domain"/>
    <property type="match status" value="1"/>
</dbReference>
<gene>
    <name evidence="2" type="ordered locus">Gura_3029</name>
</gene>